<sequence length="217" mass="24644">MLSEFRDIESRDPKTMARITQTIHHLLRHQFLHIGDRGSPSLLETLRRAATVKPIEQFFDTAGYRLVIRESEGWAGIFPDVERVGHPRMGINETLVLLVLTRQWQEGVQDGDIGDYGTVLTTLNDSYDAYVDLVSRSRRQALRIEEYRDAVQELGRRAVVKLHAFDDEGQDQELVIRPIVSLLAGEEFLASLEGFLRLNPVPANEAPAGEQSRDRLP</sequence>
<gene>
    <name evidence="1" type="ORF">EH240_21650</name>
</gene>
<accession>A0A3P3FDY6</accession>
<dbReference type="Pfam" id="PF13835">
    <property type="entry name" value="DUF4194"/>
    <property type="match status" value="1"/>
</dbReference>
<comment type="caution">
    <text evidence="1">The sequence shown here is derived from an EMBL/GenBank/DDBJ whole genome shotgun (WGS) entry which is preliminary data.</text>
</comment>
<dbReference type="InterPro" id="IPR025449">
    <property type="entry name" value="JetB"/>
</dbReference>
<evidence type="ECO:0000313" key="1">
    <source>
        <dbReference type="EMBL" id="RRH96899.1"/>
    </source>
</evidence>
<proteinExistence type="predicted"/>
<dbReference type="RefSeq" id="WP_125002416.1">
    <property type="nucleotide sequence ID" value="NZ_RQXT01000029.1"/>
</dbReference>
<protein>
    <submittedName>
        <fullName evidence="1">DUF4194 domain-containing protein</fullName>
    </submittedName>
</protein>
<dbReference type="OrthoDB" id="8217812at2"/>
<name>A0A3P3FDY6_9HYPH</name>
<dbReference type="EMBL" id="RQXT01000029">
    <property type="protein sequence ID" value="RRH96899.1"/>
    <property type="molecule type" value="Genomic_DNA"/>
</dbReference>
<organism evidence="1 2">
    <name type="scientific">Mesorhizobium tamadayense</name>
    <dbReference type="NCBI Taxonomy" id="425306"/>
    <lineage>
        <taxon>Bacteria</taxon>
        <taxon>Pseudomonadati</taxon>
        <taxon>Pseudomonadota</taxon>
        <taxon>Alphaproteobacteria</taxon>
        <taxon>Hyphomicrobiales</taxon>
        <taxon>Phyllobacteriaceae</taxon>
        <taxon>Mesorhizobium</taxon>
    </lineage>
</organism>
<keyword evidence="2" id="KW-1185">Reference proteome</keyword>
<dbReference type="AlphaFoldDB" id="A0A3P3FDY6"/>
<reference evidence="1 2" key="1">
    <citation type="submission" date="2018-11" db="EMBL/GenBank/DDBJ databases">
        <title>the genome of Mesorhizobium tamadayense DSM 28320.</title>
        <authorList>
            <person name="Gao J."/>
        </authorList>
    </citation>
    <scope>NUCLEOTIDE SEQUENCE [LARGE SCALE GENOMIC DNA]</scope>
    <source>
        <strain evidence="1 2">DSM 28320</strain>
    </source>
</reference>
<dbReference type="Proteomes" id="UP000273786">
    <property type="component" value="Unassembled WGS sequence"/>
</dbReference>
<evidence type="ECO:0000313" key="2">
    <source>
        <dbReference type="Proteomes" id="UP000273786"/>
    </source>
</evidence>